<gene>
    <name evidence="2" type="ORF">C474_09939</name>
</gene>
<dbReference type="AlphaFoldDB" id="M0D8X3"/>
<proteinExistence type="predicted"/>
<organism evidence="2 3">
    <name type="scientific">Halogeometricum pallidum JCM 14848</name>
    <dbReference type="NCBI Taxonomy" id="1227487"/>
    <lineage>
        <taxon>Archaea</taxon>
        <taxon>Methanobacteriati</taxon>
        <taxon>Methanobacteriota</taxon>
        <taxon>Stenosarchaea group</taxon>
        <taxon>Halobacteria</taxon>
        <taxon>Halobacteriales</taxon>
        <taxon>Haloferacaceae</taxon>
        <taxon>Halogeometricum</taxon>
    </lineage>
</organism>
<name>M0D8X3_HALPD</name>
<dbReference type="InParanoid" id="M0D8X3"/>
<protein>
    <recommendedName>
        <fullName evidence="4">Small CPxCG-related zinc finger protein</fullName>
    </recommendedName>
</protein>
<accession>M0D8X3</accession>
<keyword evidence="3" id="KW-1185">Reference proteome</keyword>
<feature type="region of interest" description="Disordered" evidence="1">
    <location>
        <begin position="39"/>
        <end position="61"/>
    </location>
</feature>
<sequence length="113" mass="12755">MPTDGNPVDCSEPRSSPTGFRIGRVTAGRWTLMRYPDDEVPDRRRRNDEVAEECRPPDDADGKRCASCGVEIDPTHRHPAAVVPHDPSTVYLFCDDDCRTAWLDERGNDRRGD</sequence>
<dbReference type="Proteomes" id="UP000011513">
    <property type="component" value="Unassembled WGS sequence"/>
</dbReference>
<evidence type="ECO:0000313" key="3">
    <source>
        <dbReference type="Proteomes" id="UP000011513"/>
    </source>
</evidence>
<evidence type="ECO:0000313" key="2">
    <source>
        <dbReference type="EMBL" id="ELZ31147.1"/>
    </source>
</evidence>
<comment type="caution">
    <text evidence="2">The sequence shown here is derived from an EMBL/GenBank/DDBJ whole genome shotgun (WGS) entry which is preliminary data.</text>
</comment>
<evidence type="ECO:0000256" key="1">
    <source>
        <dbReference type="SAM" id="MobiDB-lite"/>
    </source>
</evidence>
<dbReference type="EMBL" id="AOIV01000023">
    <property type="protein sequence ID" value="ELZ31147.1"/>
    <property type="molecule type" value="Genomic_DNA"/>
</dbReference>
<reference evidence="2 3" key="1">
    <citation type="journal article" date="2014" name="PLoS Genet.">
        <title>Phylogenetically driven sequencing of extremely halophilic archaea reveals strategies for static and dynamic osmo-response.</title>
        <authorList>
            <person name="Becker E.A."/>
            <person name="Seitzer P.M."/>
            <person name="Tritt A."/>
            <person name="Larsen D."/>
            <person name="Krusor M."/>
            <person name="Yao A.I."/>
            <person name="Wu D."/>
            <person name="Madern D."/>
            <person name="Eisen J.A."/>
            <person name="Darling A.E."/>
            <person name="Facciotti M.T."/>
        </authorList>
    </citation>
    <scope>NUCLEOTIDE SEQUENCE [LARGE SCALE GENOMIC DNA]</scope>
    <source>
        <strain evidence="2 3">JCM 14848</strain>
    </source>
</reference>
<dbReference type="Pfam" id="PF24461">
    <property type="entry name" value="DUF7576"/>
    <property type="match status" value="1"/>
</dbReference>
<dbReference type="InterPro" id="IPR055998">
    <property type="entry name" value="DUF7576"/>
</dbReference>
<feature type="region of interest" description="Disordered" evidence="1">
    <location>
        <begin position="1"/>
        <end position="21"/>
    </location>
</feature>
<evidence type="ECO:0008006" key="4">
    <source>
        <dbReference type="Google" id="ProtNLM"/>
    </source>
</evidence>